<dbReference type="PROSITE" id="PS51269">
    <property type="entry name" value="COMM"/>
    <property type="match status" value="1"/>
</dbReference>
<dbReference type="Pfam" id="PF07258">
    <property type="entry name" value="COMM_domain"/>
    <property type="match status" value="1"/>
</dbReference>
<evidence type="ECO:0000313" key="9">
    <source>
        <dbReference type="Proteomes" id="UP001150062"/>
    </source>
</evidence>
<gene>
    <name evidence="4" type="ORF">M0812_06820</name>
    <name evidence="6" type="ORF">M0813_00692</name>
    <name evidence="5" type="ORF">M0813_08835</name>
    <name evidence="7" type="ORF">M0813_25798</name>
</gene>
<name>A0AAV8AB50_9EUKA</name>
<dbReference type="EMBL" id="JAOAOG010000232">
    <property type="protein sequence ID" value="KAJ6238574.1"/>
    <property type="molecule type" value="Genomic_DNA"/>
</dbReference>
<dbReference type="InterPro" id="IPR037357">
    <property type="entry name" value="COMMD5"/>
</dbReference>
<evidence type="ECO:0000313" key="4">
    <source>
        <dbReference type="EMBL" id="KAJ3450636.1"/>
    </source>
</evidence>
<dbReference type="EMBL" id="JAOAOG010000272">
    <property type="protein sequence ID" value="KAJ6234058.1"/>
    <property type="molecule type" value="Genomic_DNA"/>
</dbReference>
<comment type="similarity">
    <text evidence="2">Belongs to the COMM domain-containing protein 5 family.</text>
</comment>
<evidence type="ECO:0000313" key="6">
    <source>
        <dbReference type="EMBL" id="KAJ6234058.1"/>
    </source>
</evidence>
<dbReference type="InterPro" id="IPR017920">
    <property type="entry name" value="COMM"/>
</dbReference>
<dbReference type="PANTHER" id="PTHR15666:SF1">
    <property type="entry name" value="COMM DOMAIN-CONTAINING PROTEIN 5"/>
    <property type="match status" value="1"/>
</dbReference>
<dbReference type="PANTHER" id="PTHR15666">
    <property type="entry name" value="COMM DOMAIN CONTAINING PROTEIN 5"/>
    <property type="match status" value="1"/>
</dbReference>
<dbReference type="Proteomes" id="UP001150062">
    <property type="component" value="Unassembled WGS sequence"/>
</dbReference>
<reference evidence="5" key="1">
    <citation type="submission" date="2022-08" db="EMBL/GenBank/DDBJ databases">
        <title>Novel sulfate-reducing endosymbionts in the free-living metamonad Anaeramoeba.</title>
        <authorList>
            <person name="Jerlstrom-Hultqvist J."/>
            <person name="Cepicka I."/>
            <person name="Gallot-Lavallee L."/>
            <person name="Salas-Leiva D."/>
            <person name="Curtis B.A."/>
            <person name="Zahonova K."/>
            <person name="Pipaliya S."/>
            <person name="Dacks J."/>
            <person name="Roger A.J."/>
        </authorList>
    </citation>
    <scope>NUCLEOTIDE SEQUENCE</scope>
    <source>
        <strain evidence="5">Schooner1</strain>
    </source>
</reference>
<evidence type="ECO:0000259" key="3">
    <source>
        <dbReference type="PROSITE" id="PS51269"/>
    </source>
</evidence>
<keyword evidence="9" id="KW-1185">Reference proteome</keyword>
<comment type="caution">
    <text evidence="4">The sequence shown here is derived from an EMBL/GenBank/DDBJ whole genome shotgun (WGS) entry which is preliminary data.</text>
</comment>
<proteinExistence type="inferred from homology"/>
<dbReference type="EMBL" id="JANTQA010000012">
    <property type="protein sequence ID" value="KAJ3450636.1"/>
    <property type="molecule type" value="Genomic_DNA"/>
</dbReference>
<dbReference type="Proteomes" id="UP001146793">
    <property type="component" value="Unassembled WGS sequence"/>
</dbReference>
<dbReference type="AlphaFoldDB" id="A0AAV8AB50"/>
<dbReference type="GO" id="GO:0005634">
    <property type="term" value="C:nucleus"/>
    <property type="evidence" value="ECO:0007669"/>
    <property type="project" value="TreeGrafter"/>
</dbReference>
<protein>
    <recommendedName>
        <fullName evidence="1">COMM domain-containing protein 5</fullName>
    </recommendedName>
</protein>
<sequence length="88" mass="10223">MSQKKDKEKVTYPHLVDVNWRVDVVISSGVLSRVLKPVIMMQMILSDGQVKQFEVSVDKFQEMRYNVAKVISEMQNIEKMPVLKILDL</sequence>
<organism evidence="4 8">
    <name type="scientific">Anaeramoeba flamelloides</name>
    <dbReference type="NCBI Taxonomy" id="1746091"/>
    <lineage>
        <taxon>Eukaryota</taxon>
        <taxon>Metamonada</taxon>
        <taxon>Anaeramoebidae</taxon>
        <taxon>Anaeramoeba</taxon>
    </lineage>
</organism>
<evidence type="ECO:0000313" key="8">
    <source>
        <dbReference type="Proteomes" id="UP001146793"/>
    </source>
</evidence>
<dbReference type="EMBL" id="JAOAOG010000327">
    <property type="protein sequence ID" value="KAJ6228484.1"/>
    <property type="molecule type" value="Genomic_DNA"/>
</dbReference>
<evidence type="ECO:0000256" key="2">
    <source>
        <dbReference type="ARBA" id="ARBA00093452"/>
    </source>
</evidence>
<evidence type="ECO:0000313" key="7">
    <source>
        <dbReference type="EMBL" id="KAJ6238574.1"/>
    </source>
</evidence>
<feature type="domain" description="COMM" evidence="3">
    <location>
        <begin position="14"/>
        <end position="78"/>
    </location>
</feature>
<reference evidence="4" key="2">
    <citation type="submission" date="2022-08" db="EMBL/GenBank/DDBJ databases">
        <title>Novel sulphate-reducing endosymbionts in the free-living metamonad Anaeramoeba.</title>
        <authorList>
            <person name="Jerlstrom-Hultqvist J."/>
            <person name="Cepicka I."/>
            <person name="Gallot-Lavallee L."/>
            <person name="Salas-Leiva D."/>
            <person name="Curtis B.A."/>
            <person name="Zahonova K."/>
            <person name="Pipaliya S."/>
            <person name="Dacks J."/>
            <person name="Roger A.J."/>
        </authorList>
    </citation>
    <scope>NUCLEOTIDE SEQUENCE</scope>
    <source>
        <strain evidence="4">Busselton2</strain>
    </source>
</reference>
<accession>A0AAV8AB50</accession>
<evidence type="ECO:0000256" key="1">
    <source>
        <dbReference type="ARBA" id="ARBA00016556"/>
    </source>
</evidence>
<evidence type="ECO:0000313" key="5">
    <source>
        <dbReference type="EMBL" id="KAJ6228484.1"/>
    </source>
</evidence>